<dbReference type="EMBL" id="JBHUHY010000017">
    <property type="protein sequence ID" value="MFD2188504.1"/>
    <property type="molecule type" value="Genomic_DNA"/>
</dbReference>
<dbReference type="InterPro" id="IPR036866">
    <property type="entry name" value="RibonucZ/Hydroxyglut_hydro"/>
</dbReference>
<reference evidence="3" key="1">
    <citation type="journal article" date="2019" name="Int. J. Syst. Evol. Microbiol.">
        <title>The Global Catalogue of Microorganisms (GCM) 10K type strain sequencing project: providing services to taxonomists for standard genome sequencing and annotation.</title>
        <authorList>
            <consortium name="The Broad Institute Genomics Platform"/>
            <consortium name="The Broad Institute Genome Sequencing Center for Infectious Disease"/>
            <person name="Wu L."/>
            <person name="Ma J."/>
        </authorList>
    </citation>
    <scope>NUCLEOTIDE SEQUENCE [LARGE SCALE GENOMIC DNA]</scope>
    <source>
        <strain evidence="3">DT92</strain>
    </source>
</reference>
<gene>
    <name evidence="2" type="ORF">ACFSJT_16985</name>
</gene>
<keyword evidence="3" id="KW-1185">Reference proteome</keyword>
<dbReference type="Pfam" id="PF12706">
    <property type="entry name" value="Lactamase_B_2"/>
    <property type="match status" value="1"/>
</dbReference>
<organism evidence="2 3">
    <name type="scientific">Aquimarina celericrescens</name>
    <dbReference type="NCBI Taxonomy" id="1964542"/>
    <lineage>
        <taxon>Bacteria</taxon>
        <taxon>Pseudomonadati</taxon>
        <taxon>Bacteroidota</taxon>
        <taxon>Flavobacteriia</taxon>
        <taxon>Flavobacteriales</taxon>
        <taxon>Flavobacteriaceae</taxon>
        <taxon>Aquimarina</taxon>
    </lineage>
</organism>
<evidence type="ECO:0000313" key="2">
    <source>
        <dbReference type="EMBL" id="MFD2188504.1"/>
    </source>
</evidence>
<dbReference type="RefSeq" id="WP_378321537.1">
    <property type="nucleotide sequence ID" value="NZ_JBHUHY010000017.1"/>
</dbReference>
<protein>
    <submittedName>
        <fullName evidence="2">MBL fold metallo-hydrolase</fullName>
    </submittedName>
</protein>
<dbReference type="Gene3D" id="3.60.15.10">
    <property type="entry name" value="Ribonuclease Z/Hydroxyacylglutathione hydrolase-like"/>
    <property type="match status" value="1"/>
</dbReference>
<name>A0ABW5AZN5_9FLAO</name>
<dbReference type="PANTHER" id="PTHR42663">
    <property type="entry name" value="HYDROLASE C777.06C-RELATED-RELATED"/>
    <property type="match status" value="1"/>
</dbReference>
<accession>A0ABW5AZN5</accession>
<sequence length="318" mass="36334">MNSNVIFLIVSLLIISCKNEKDLNKTSINLSVLSDQYITILGTAQDGGFPHINNTQEFVSVKNREAKKELVVSLGIIDRQENKKFLFEATPDMPQQLAILDGEHLHNETIINGIFLTHAHMGHYTGLMHLGREAMGAKNIQIYAMPKMKIFLENNGPWSQLVSLNNVNINPLQADSIIRITKNIEVIPFLVPHRDEYSETVGYKIIGKNKSTLFIPDINKWSLWEKSIIEEVKQVDYALIDATFFKNGEIPRPMSEVPHPFIEETVDLFKNESKEIKSKIIFIHLNHSNPALDKKNEERLLLEKQGYRFANFGDILQL</sequence>
<evidence type="ECO:0000259" key="1">
    <source>
        <dbReference type="Pfam" id="PF12706"/>
    </source>
</evidence>
<dbReference type="SUPFAM" id="SSF56281">
    <property type="entry name" value="Metallo-hydrolase/oxidoreductase"/>
    <property type="match status" value="1"/>
</dbReference>
<proteinExistence type="predicted"/>
<dbReference type="InterPro" id="IPR001279">
    <property type="entry name" value="Metallo-B-lactamas"/>
</dbReference>
<comment type="caution">
    <text evidence="2">The sequence shown here is derived from an EMBL/GenBank/DDBJ whole genome shotgun (WGS) entry which is preliminary data.</text>
</comment>
<dbReference type="Proteomes" id="UP001597344">
    <property type="component" value="Unassembled WGS sequence"/>
</dbReference>
<feature type="domain" description="Metallo-beta-lactamase" evidence="1">
    <location>
        <begin position="85"/>
        <end position="273"/>
    </location>
</feature>
<evidence type="ECO:0000313" key="3">
    <source>
        <dbReference type="Proteomes" id="UP001597344"/>
    </source>
</evidence>
<dbReference type="PANTHER" id="PTHR42663:SF6">
    <property type="entry name" value="HYDROLASE C777.06C-RELATED"/>
    <property type="match status" value="1"/>
</dbReference>